<dbReference type="RefSeq" id="WP_146961588.1">
    <property type="nucleotide sequence ID" value="NZ_CP042467.1"/>
</dbReference>
<feature type="transmembrane region" description="Helical" evidence="1">
    <location>
        <begin position="12"/>
        <end position="36"/>
    </location>
</feature>
<dbReference type="PROSITE" id="PS00409">
    <property type="entry name" value="PROKAR_NTER_METHYL"/>
    <property type="match status" value="1"/>
</dbReference>
<dbReference type="NCBIfam" id="TIGR02532">
    <property type="entry name" value="IV_pilin_GFxxxE"/>
    <property type="match status" value="1"/>
</dbReference>
<proteinExistence type="predicted"/>
<dbReference type="InterPro" id="IPR045584">
    <property type="entry name" value="Pilin-like"/>
</dbReference>
<evidence type="ECO:0000313" key="3">
    <source>
        <dbReference type="Proteomes" id="UP000321595"/>
    </source>
</evidence>
<dbReference type="EMBL" id="CP042467">
    <property type="protein sequence ID" value="QED28819.1"/>
    <property type="molecule type" value="Genomic_DNA"/>
</dbReference>
<protein>
    <submittedName>
        <fullName evidence="2">Prepilin-type N-terminal cleavage/methylation domain-containing protein</fullName>
    </submittedName>
</protein>
<gene>
    <name evidence="2" type="ORF">FRD01_16550</name>
</gene>
<evidence type="ECO:0000313" key="2">
    <source>
        <dbReference type="EMBL" id="QED28819.1"/>
    </source>
</evidence>
<dbReference type="InterPro" id="IPR012902">
    <property type="entry name" value="N_methyl_site"/>
</dbReference>
<dbReference type="Pfam" id="PF07963">
    <property type="entry name" value="N_methyl"/>
    <property type="match status" value="1"/>
</dbReference>
<keyword evidence="1" id="KW-0812">Transmembrane</keyword>
<keyword evidence="1" id="KW-0472">Membrane</keyword>
<reference evidence="2 3" key="1">
    <citation type="submission" date="2019-08" db="EMBL/GenBank/DDBJ databases">
        <authorList>
            <person name="Liang Q."/>
        </authorList>
    </citation>
    <scope>NUCLEOTIDE SEQUENCE [LARGE SCALE GENOMIC DNA]</scope>
    <source>
        <strain evidence="2 3">V1718</strain>
    </source>
</reference>
<accession>A0A5B8XZJ7</accession>
<dbReference type="Gene3D" id="3.30.700.10">
    <property type="entry name" value="Glycoprotein, Type 4 Pilin"/>
    <property type="match status" value="1"/>
</dbReference>
<keyword evidence="3" id="KW-1185">Reference proteome</keyword>
<dbReference type="SUPFAM" id="SSF54523">
    <property type="entry name" value="Pili subunits"/>
    <property type="match status" value="1"/>
</dbReference>
<sequence length="215" mass="23028">MNRILQKTTRGVTLVELMVVIALIAVIAAIASPGIYRGIERANSRAAAREVVSILRLARDQAKTRQIPLWVSITPAAAGSRGTIEIARHTDDTVRSCREFAAGSMVVVSTLNLNEIAGDVAIQEVMPPPSNGYNLCYTPQGTTVRTTGIPLPIPPGGCAGEGGYVLLWKRDETISPADKNCAANAAARPAQRDARDVVHFFKVPLLFNGTLKVEQ</sequence>
<evidence type="ECO:0000256" key="1">
    <source>
        <dbReference type="SAM" id="Phobius"/>
    </source>
</evidence>
<organism evidence="2 3">
    <name type="scientific">Microvenator marinus</name>
    <dbReference type="NCBI Taxonomy" id="2600177"/>
    <lineage>
        <taxon>Bacteria</taxon>
        <taxon>Deltaproteobacteria</taxon>
        <taxon>Bradymonadales</taxon>
        <taxon>Microvenatoraceae</taxon>
        <taxon>Microvenator</taxon>
    </lineage>
</organism>
<dbReference type="KEGG" id="bbae:FRD01_16550"/>
<dbReference type="AlphaFoldDB" id="A0A5B8XZJ7"/>
<dbReference type="Proteomes" id="UP000321595">
    <property type="component" value="Chromosome"/>
</dbReference>
<keyword evidence="1" id="KW-1133">Transmembrane helix</keyword>
<name>A0A5B8XZJ7_9DELT</name>